<reference evidence="1 2" key="1">
    <citation type="submission" date="2018-11" db="EMBL/GenBank/DDBJ databases">
        <authorList>
            <consortium name="Pathogen Informatics"/>
        </authorList>
    </citation>
    <scope>NUCLEOTIDE SEQUENCE [LARGE SCALE GENOMIC DNA]</scope>
</reference>
<organism evidence="1 2">
    <name type="scientific">Dibothriocephalus latus</name>
    <name type="common">Fish tapeworm</name>
    <name type="synonym">Diphyllobothrium latum</name>
    <dbReference type="NCBI Taxonomy" id="60516"/>
    <lineage>
        <taxon>Eukaryota</taxon>
        <taxon>Metazoa</taxon>
        <taxon>Spiralia</taxon>
        <taxon>Lophotrochozoa</taxon>
        <taxon>Platyhelminthes</taxon>
        <taxon>Cestoda</taxon>
        <taxon>Eucestoda</taxon>
        <taxon>Diphyllobothriidea</taxon>
        <taxon>Diphyllobothriidae</taxon>
        <taxon>Dibothriocephalus</taxon>
    </lineage>
</organism>
<name>A0A3P7LLA0_DIBLA</name>
<evidence type="ECO:0000313" key="2">
    <source>
        <dbReference type="Proteomes" id="UP000281553"/>
    </source>
</evidence>
<accession>A0A3P7LLA0</accession>
<evidence type="ECO:0000313" key="1">
    <source>
        <dbReference type="EMBL" id="VDN17534.1"/>
    </source>
</evidence>
<dbReference type="AlphaFoldDB" id="A0A3P7LLA0"/>
<proteinExistence type="predicted"/>
<keyword evidence="2" id="KW-1185">Reference proteome</keyword>
<sequence length="95" mass="10743">MNKRRAFIRSKYVERRFITSTTGGTVGRQSKTRSSLGRRASLEPVKVSGSDMTAASSRDTIVSDPDRFLRRDLLRATRTGDLSSLLQVYLYLPIF</sequence>
<protein>
    <submittedName>
        <fullName evidence="1">Uncharacterized protein</fullName>
    </submittedName>
</protein>
<gene>
    <name evidence="1" type="ORF">DILT_LOCUS12952</name>
</gene>
<dbReference type="Proteomes" id="UP000281553">
    <property type="component" value="Unassembled WGS sequence"/>
</dbReference>
<dbReference type="EMBL" id="UYRU01068285">
    <property type="protein sequence ID" value="VDN17534.1"/>
    <property type="molecule type" value="Genomic_DNA"/>
</dbReference>